<feature type="region of interest" description="Disordered" evidence="2">
    <location>
        <begin position="893"/>
        <end position="915"/>
    </location>
</feature>
<dbReference type="PROSITE" id="PS50222">
    <property type="entry name" value="EF_HAND_2"/>
    <property type="match status" value="2"/>
</dbReference>
<feature type="compositionally biased region" description="Low complexity" evidence="2">
    <location>
        <begin position="410"/>
        <end position="425"/>
    </location>
</feature>
<feature type="region of interest" description="Disordered" evidence="2">
    <location>
        <begin position="169"/>
        <end position="195"/>
    </location>
</feature>
<evidence type="ECO:0000256" key="1">
    <source>
        <dbReference type="SAM" id="Coils"/>
    </source>
</evidence>
<reference evidence="5 6" key="1">
    <citation type="journal article" date="2022" name="Nat. Plants">
        <title>Genomes of leafy and leafless Platanthera orchids illuminate the evolution of mycoheterotrophy.</title>
        <authorList>
            <person name="Li M.H."/>
            <person name="Liu K.W."/>
            <person name="Li Z."/>
            <person name="Lu H.C."/>
            <person name="Ye Q.L."/>
            <person name="Zhang D."/>
            <person name="Wang J.Y."/>
            <person name="Li Y.F."/>
            <person name="Zhong Z.M."/>
            <person name="Liu X."/>
            <person name="Yu X."/>
            <person name="Liu D.K."/>
            <person name="Tu X.D."/>
            <person name="Liu B."/>
            <person name="Hao Y."/>
            <person name="Liao X.Y."/>
            <person name="Jiang Y.T."/>
            <person name="Sun W.H."/>
            <person name="Chen J."/>
            <person name="Chen Y.Q."/>
            <person name="Ai Y."/>
            <person name="Zhai J.W."/>
            <person name="Wu S.S."/>
            <person name="Zhou Z."/>
            <person name="Hsiao Y.Y."/>
            <person name="Wu W.L."/>
            <person name="Chen Y.Y."/>
            <person name="Lin Y.F."/>
            <person name="Hsu J.L."/>
            <person name="Li C.Y."/>
            <person name="Wang Z.W."/>
            <person name="Zhao X."/>
            <person name="Zhong W.Y."/>
            <person name="Ma X.K."/>
            <person name="Ma L."/>
            <person name="Huang J."/>
            <person name="Chen G.Z."/>
            <person name="Huang M.Z."/>
            <person name="Huang L."/>
            <person name="Peng D.H."/>
            <person name="Luo Y.B."/>
            <person name="Zou S.Q."/>
            <person name="Chen S.P."/>
            <person name="Lan S."/>
            <person name="Tsai W.C."/>
            <person name="Van de Peer Y."/>
            <person name="Liu Z.J."/>
        </authorList>
    </citation>
    <scope>NUCLEOTIDE SEQUENCE [LARGE SCALE GENOMIC DNA]</scope>
    <source>
        <strain evidence="5">Lor288</strain>
    </source>
</reference>
<feature type="region of interest" description="Disordered" evidence="2">
    <location>
        <begin position="605"/>
        <end position="649"/>
    </location>
</feature>
<feature type="compositionally biased region" description="Polar residues" evidence="2">
    <location>
        <begin position="605"/>
        <end position="620"/>
    </location>
</feature>
<sequence length="1217" mass="132797">MAAVQGETPNADAFDTFFRIADLDRDGRISGGEAVAFFQGFSLPKETLALVWSYAAGGNSSLGRMEFYNALRLVTVAQSGRQLTADIVKAALYGPAAAKIPAPKINPSSSSALQANQMVTPPAQVVFMRPPTSQLNSMFDSSPQANNILPQSAPTGFVRPSITSQMIASSLPQSSQSGLMRPPAPRMKSMTSSSLQTNNLLQQSPQAGFGRPPQISSAVTSAPQVNNMLLQPAQAGFMRPPASQHTGLSGQQMPMTASLNLQGPSFPPNNFTRLPQAPQVSGSLPVQGFSQGFNAPSSSSSTLSTDWLAGRGSGLPGAVPSQFSNIASSPDKDVFGVVNSTQEAASKQQIQDVISSPAPSRLFDSGSTSFQTSLTDSKSLVVSGNGFSSDLVFGGDMFLATQTQQDTSLPISSTSISKSSDVVPSAPKNYTSPGQTANQQVTTGLPPAANQMQKNQPPVKQNQLDTMHNTSKFTVASIPSGPDSRLSTQNDVPWPKITQSDIRKYIKVFHEVDKDRDGKITGSEARNLFLSWRLPREVLRQVWDLSDQDSDSMLSMREFCIALYLMERYREGRSLPPVLPNSVKFDQILVLATGQLSSAYGASAWQQRPASSQQQTTESLSMVPPTRLEPSSRISIPSQPDVAASPVQQKPRVPVLDQNFVNQLSEEEQKALNAKLQEATDADNKVQELEKQILDYKQKTENFRKQMQEIVLYKSRCDSRLNETIERTVADKREVELLARKYEEKGKQMGDLTSKLTADQTTFRDIQDRKVELYNLIAIMDKGEISDGVLQEHADNVEADLDELVKALNDRCKDYGLRAKPTSLMELPFGWQPRIQVGAADWDEMWDMFDKDDGFTTIKELTLKVENIVPLEKLKVTSDSSVEVTANGVLATPSKASDNATKEEPASEVEGSIDKPLSTVTALTEAELPIVHNEDGLQSTPPGSPGRSATGSPSREFQSTSSPHAHAKEHHSREHDGPESGVLRDKFTDEVSWGATFDSDDTDSIWGFSPIKTKEAVRDVKRLDSFSGPGDFGLNSFGTEYSPSAASVFGKERSPFYDSVPSTPAFNSGFSPKFSQGPEERSFDSFSRFDSFSLNGNIFPSSGALTRFDSMSSTTYQPRDAFSRFDSFSSTADTQREFSRFDSIRSTAEPRETLARFDSMRSTAEPRETLARFDSIKSSADYNHGFSFDDSDPFGSGPFRTSENHASKKSSDHWSSF</sequence>
<dbReference type="PANTHER" id="PTHR11216">
    <property type="entry name" value="EH DOMAIN"/>
    <property type="match status" value="1"/>
</dbReference>
<feature type="domain" description="EF-hand" evidence="4">
    <location>
        <begin position="500"/>
        <end position="535"/>
    </location>
</feature>
<dbReference type="InterPro" id="IPR002048">
    <property type="entry name" value="EF_hand_dom"/>
</dbReference>
<dbReference type="Gene3D" id="1.10.238.10">
    <property type="entry name" value="EF-hand"/>
    <property type="match status" value="2"/>
</dbReference>
<feature type="compositionally biased region" description="Basic and acidic residues" evidence="2">
    <location>
        <begin position="1202"/>
        <end position="1217"/>
    </location>
</feature>
<evidence type="ECO:0000259" key="4">
    <source>
        <dbReference type="PROSITE" id="PS50222"/>
    </source>
</evidence>
<dbReference type="Pfam" id="PF12763">
    <property type="entry name" value="EH"/>
    <property type="match status" value="1"/>
</dbReference>
<dbReference type="InterPro" id="IPR000261">
    <property type="entry name" value="EH_dom"/>
</dbReference>
<dbReference type="SMART" id="SM00027">
    <property type="entry name" value="EH"/>
    <property type="match status" value="2"/>
</dbReference>
<feature type="region of interest" description="Disordered" evidence="2">
    <location>
        <begin position="1197"/>
        <end position="1217"/>
    </location>
</feature>
<proteinExistence type="predicted"/>
<feature type="compositionally biased region" description="Basic and acidic residues" evidence="2">
    <location>
        <begin position="971"/>
        <end position="983"/>
    </location>
</feature>
<keyword evidence="6" id="KW-1185">Reference proteome</keyword>
<dbReference type="PANTHER" id="PTHR11216:SF161">
    <property type="entry name" value="CALCIUM-BINDING EF HAND FAMILY PROTEIN"/>
    <property type="match status" value="1"/>
</dbReference>
<name>A0ABR2MEK9_9ASPA</name>
<protein>
    <submittedName>
        <fullName evidence="5">Uncharacterized protein</fullName>
    </submittedName>
</protein>
<evidence type="ECO:0000313" key="6">
    <source>
        <dbReference type="Proteomes" id="UP001412067"/>
    </source>
</evidence>
<feature type="domain" description="EH" evidence="3">
    <location>
        <begin position="501"/>
        <end position="583"/>
    </location>
</feature>
<dbReference type="InterPro" id="IPR011992">
    <property type="entry name" value="EF-hand-dom_pair"/>
</dbReference>
<dbReference type="EMBL" id="JBBWWR010000008">
    <property type="protein sequence ID" value="KAK8962593.1"/>
    <property type="molecule type" value="Genomic_DNA"/>
</dbReference>
<evidence type="ECO:0000313" key="5">
    <source>
        <dbReference type="EMBL" id="KAK8962593.1"/>
    </source>
</evidence>
<accession>A0ABR2MEK9</accession>
<feature type="compositionally biased region" description="Polar residues" evidence="2">
    <location>
        <begin position="428"/>
        <end position="441"/>
    </location>
</feature>
<evidence type="ECO:0000256" key="2">
    <source>
        <dbReference type="SAM" id="MobiDB-lite"/>
    </source>
</evidence>
<feature type="coiled-coil region" evidence="1">
    <location>
        <begin position="662"/>
        <end position="745"/>
    </location>
</feature>
<feature type="region of interest" description="Disordered" evidence="2">
    <location>
        <begin position="932"/>
        <end position="983"/>
    </location>
</feature>
<dbReference type="PROSITE" id="PS50031">
    <property type="entry name" value="EH"/>
    <property type="match status" value="2"/>
</dbReference>
<dbReference type="CDD" id="cd00052">
    <property type="entry name" value="EH"/>
    <property type="match status" value="2"/>
</dbReference>
<gene>
    <name evidence="5" type="ORF">KSP40_PGU007797</name>
</gene>
<feature type="compositionally biased region" description="Polar residues" evidence="2">
    <location>
        <begin position="169"/>
        <end position="178"/>
    </location>
</feature>
<dbReference type="SMART" id="SM00054">
    <property type="entry name" value="EFh"/>
    <property type="match status" value="4"/>
</dbReference>
<comment type="caution">
    <text evidence="5">The sequence shown here is derived from an EMBL/GenBank/DDBJ whole genome shotgun (WGS) entry which is preliminary data.</text>
</comment>
<keyword evidence="1" id="KW-0175">Coiled coil</keyword>
<organism evidence="5 6">
    <name type="scientific">Platanthera guangdongensis</name>
    <dbReference type="NCBI Taxonomy" id="2320717"/>
    <lineage>
        <taxon>Eukaryota</taxon>
        <taxon>Viridiplantae</taxon>
        <taxon>Streptophyta</taxon>
        <taxon>Embryophyta</taxon>
        <taxon>Tracheophyta</taxon>
        <taxon>Spermatophyta</taxon>
        <taxon>Magnoliopsida</taxon>
        <taxon>Liliopsida</taxon>
        <taxon>Asparagales</taxon>
        <taxon>Orchidaceae</taxon>
        <taxon>Orchidoideae</taxon>
        <taxon>Orchideae</taxon>
        <taxon>Orchidinae</taxon>
        <taxon>Platanthera</taxon>
    </lineage>
</organism>
<feature type="domain" description="EF-hand" evidence="4">
    <location>
        <begin position="9"/>
        <end position="44"/>
    </location>
</feature>
<feature type="region of interest" description="Disordered" evidence="2">
    <location>
        <begin position="410"/>
        <end position="441"/>
    </location>
</feature>
<evidence type="ECO:0000259" key="3">
    <source>
        <dbReference type="PROSITE" id="PS50031"/>
    </source>
</evidence>
<feature type="compositionally biased region" description="Polar residues" evidence="2">
    <location>
        <begin position="936"/>
        <end position="963"/>
    </location>
</feature>
<dbReference type="Pfam" id="PF13202">
    <property type="entry name" value="EF-hand_5"/>
    <property type="match status" value="1"/>
</dbReference>
<dbReference type="Proteomes" id="UP001412067">
    <property type="component" value="Unassembled WGS sequence"/>
</dbReference>
<dbReference type="SUPFAM" id="SSF47473">
    <property type="entry name" value="EF-hand"/>
    <property type="match status" value="2"/>
</dbReference>
<feature type="domain" description="EH" evidence="3">
    <location>
        <begin position="10"/>
        <end position="55"/>
    </location>
</feature>